<keyword evidence="2" id="KW-1185">Reference proteome</keyword>
<name>A0ABU1YVE0_ROSSA</name>
<organism evidence="1 2">
    <name type="scientific">Roseateles saccharophilus</name>
    <name type="common">Pseudomonas saccharophila</name>
    <dbReference type="NCBI Taxonomy" id="304"/>
    <lineage>
        <taxon>Bacteria</taxon>
        <taxon>Pseudomonadati</taxon>
        <taxon>Pseudomonadota</taxon>
        <taxon>Betaproteobacteria</taxon>
        <taxon>Burkholderiales</taxon>
        <taxon>Sphaerotilaceae</taxon>
        <taxon>Roseateles</taxon>
    </lineage>
</organism>
<accession>A0ABU1YVE0</accession>
<reference evidence="1 2" key="1">
    <citation type="submission" date="2023-07" db="EMBL/GenBank/DDBJ databases">
        <title>Sorghum-associated microbial communities from plants grown in Nebraska, USA.</title>
        <authorList>
            <person name="Schachtman D."/>
        </authorList>
    </citation>
    <scope>NUCLEOTIDE SEQUENCE [LARGE SCALE GENOMIC DNA]</scope>
    <source>
        <strain evidence="1 2">BE314</strain>
    </source>
</reference>
<proteinExistence type="predicted"/>
<dbReference type="Proteomes" id="UP001180453">
    <property type="component" value="Unassembled WGS sequence"/>
</dbReference>
<dbReference type="RefSeq" id="WP_310272571.1">
    <property type="nucleotide sequence ID" value="NZ_JAVDXU010000006.1"/>
</dbReference>
<evidence type="ECO:0000313" key="1">
    <source>
        <dbReference type="EMBL" id="MDR7272822.1"/>
    </source>
</evidence>
<evidence type="ECO:0000313" key="2">
    <source>
        <dbReference type="Proteomes" id="UP001180453"/>
    </source>
</evidence>
<gene>
    <name evidence="1" type="ORF">J2X20_005507</name>
</gene>
<protein>
    <submittedName>
        <fullName evidence="1">Uncharacterized protein</fullName>
    </submittedName>
</protein>
<sequence length="222" mass="25698">MIKLFVFAAAVVFICLAGTTYESARCRHAGYERFIWYEGGKDLGRGAGAHLRAGYFPEADDPRRFESARVRYEDYHRFIQCEGPLKHADVVNVVRFAVDPSFSFVPSTRYSDPEPLWADWFRQPVGDYIPTDVYTAQRMWSDNSFMKRPELAHLGLNPDRFKQAWLSKVDGVPGRKDFVDSLHIDWLRDEPLDQAHILGVWQRGWLFRSAKPGYFVWVEGGQ</sequence>
<comment type="caution">
    <text evidence="1">The sequence shown here is derived from an EMBL/GenBank/DDBJ whole genome shotgun (WGS) entry which is preliminary data.</text>
</comment>
<dbReference type="EMBL" id="JAVDXU010000006">
    <property type="protein sequence ID" value="MDR7272822.1"/>
    <property type="molecule type" value="Genomic_DNA"/>
</dbReference>